<dbReference type="Proteomes" id="UP000634136">
    <property type="component" value="Unassembled WGS sequence"/>
</dbReference>
<organism evidence="1 2">
    <name type="scientific">Senna tora</name>
    <dbReference type="NCBI Taxonomy" id="362788"/>
    <lineage>
        <taxon>Eukaryota</taxon>
        <taxon>Viridiplantae</taxon>
        <taxon>Streptophyta</taxon>
        <taxon>Embryophyta</taxon>
        <taxon>Tracheophyta</taxon>
        <taxon>Spermatophyta</taxon>
        <taxon>Magnoliopsida</taxon>
        <taxon>eudicotyledons</taxon>
        <taxon>Gunneridae</taxon>
        <taxon>Pentapetalae</taxon>
        <taxon>rosids</taxon>
        <taxon>fabids</taxon>
        <taxon>Fabales</taxon>
        <taxon>Fabaceae</taxon>
        <taxon>Caesalpinioideae</taxon>
        <taxon>Cassia clade</taxon>
        <taxon>Senna</taxon>
    </lineage>
</organism>
<comment type="caution">
    <text evidence="1">The sequence shown here is derived from an EMBL/GenBank/DDBJ whole genome shotgun (WGS) entry which is preliminary data.</text>
</comment>
<dbReference type="AlphaFoldDB" id="A0A834XD94"/>
<protein>
    <submittedName>
        <fullName evidence="1">Uncharacterized protein</fullName>
    </submittedName>
</protein>
<dbReference type="EMBL" id="JAAIUW010000001">
    <property type="protein sequence ID" value="KAF7843099.1"/>
    <property type="molecule type" value="Genomic_DNA"/>
</dbReference>
<name>A0A834XD94_9FABA</name>
<keyword evidence="2" id="KW-1185">Reference proteome</keyword>
<evidence type="ECO:0000313" key="2">
    <source>
        <dbReference type="Proteomes" id="UP000634136"/>
    </source>
</evidence>
<evidence type="ECO:0000313" key="1">
    <source>
        <dbReference type="EMBL" id="KAF7843099.1"/>
    </source>
</evidence>
<gene>
    <name evidence="1" type="ORF">G2W53_000004</name>
</gene>
<reference evidence="1" key="1">
    <citation type="submission" date="2020-09" db="EMBL/GenBank/DDBJ databases">
        <title>Genome-Enabled Discovery of Anthraquinone Biosynthesis in Senna tora.</title>
        <authorList>
            <person name="Kang S.-H."/>
            <person name="Pandey R.P."/>
            <person name="Lee C.-M."/>
            <person name="Sim J.-S."/>
            <person name="Jeong J.-T."/>
            <person name="Choi B.-S."/>
            <person name="Jung M."/>
            <person name="Ginzburg D."/>
            <person name="Zhao K."/>
            <person name="Won S.Y."/>
            <person name="Oh T.-J."/>
            <person name="Yu Y."/>
            <person name="Kim N.-H."/>
            <person name="Lee O.R."/>
            <person name="Lee T.-H."/>
            <person name="Bashyal P."/>
            <person name="Kim T.-S."/>
            <person name="Lee W.-H."/>
            <person name="Kawkins C."/>
            <person name="Kim C.-K."/>
            <person name="Kim J.S."/>
            <person name="Ahn B.O."/>
            <person name="Rhee S.Y."/>
            <person name="Sohng J.K."/>
        </authorList>
    </citation>
    <scope>NUCLEOTIDE SEQUENCE</scope>
    <source>
        <tissue evidence="1">Leaf</tissue>
    </source>
</reference>
<proteinExistence type="predicted"/>
<sequence>MESTEEQASNRMVWRVTERNPSSAFSPARDFEALALREGLSACANICLERVNVDIKLPGTPASAVLFCSSFRFSKAS</sequence>
<accession>A0A834XD94</accession>